<reference evidence="2" key="1">
    <citation type="submission" date="2016-10" db="EMBL/GenBank/DDBJ databases">
        <authorList>
            <person name="Varghese N."/>
            <person name="Submissions S."/>
        </authorList>
    </citation>
    <scope>NUCLEOTIDE SEQUENCE [LARGE SCALE GENOMIC DNA]</scope>
    <source>
        <strain evidence="2">DSM 20524</strain>
    </source>
</reference>
<organism evidence="1 2">
    <name type="scientific">Corynebacterium cystitidis DSM 20524</name>
    <dbReference type="NCBI Taxonomy" id="1121357"/>
    <lineage>
        <taxon>Bacteria</taxon>
        <taxon>Bacillati</taxon>
        <taxon>Actinomycetota</taxon>
        <taxon>Actinomycetes</taxon>
        <taxon>Mycobacteriales</taxon>
        <taxon>Corynebacteriaceae</taxon>
        <taxon>Corynebacterium</taxon>
    </lineage>
</organism>
<proteinExistence type="predicted"/>
<accession>A0A1H9P1G4</accession>
<name>A0A1H9P1G4_9CORY</name>
<protein>
    <submittedName>
        <fullName evidence="1">Uncharacterized protein</fullName>
    </submittedName>
</protein>
<dbReference type="AlphaFoldDB" id="A0A1H9P1G4"/>
<evidence type="ECO:0000313" key="1">
    <source>
        <dbReference type="EMBL" id="SER41961.1"/>
    </source>
</evidence>
<gene>
    <name evidence="1" type="ORF">SAMN05661109_00179</name>
</gene>
<sequence length="57" mass="6274">MVAIPLVAFLLKGDFHKETAVYLAGVLRFLAFRTPYFGGTSPYICTFCKSSSHSNEA</sequence>
<dbReference type="EMBL" id="FOGQ01000001">
    <property type="protein sequence ID" value="SER41961.1"/>
    <property type="molecule type" value="Genomic_DNA"/>
</dbReference>
<dbReference type="Proteomes" id="UP000198929">
    <property type="component" value="Unassembled WGS sequence"/>
</dbReference>
<evidence type="ECO:0000313" key="2">
    <source>
        <dbReference type="Proteomes" id="UP000198929"/>
    </source>
</evidence>
<keyword evidence="2" id="KW-1185">Reference proteome</keyword>